<protein>
    <submittedName>
        <fullName evidence="1">Uncharacterized protein</fullName>
    </submittedName>
</protein>
<proteinExistence type="predicted"/>
<dbReference type="Proteomes" id="UP000253689">
    <property type="component" value="Chromosome"/>
</dbReference>
<sequence>MASYKHCNQCRRIYLPSDYEIKNKPLETLKKIKIHGHFEMTFKFNSYCGITEHRHSGITIKEYSEELNYD</sequence>
<gene>
    <name evidence="1" type="ORF">SDAV_001184</name>
</gene>
<accession>A0A345DPL3</accession>
<evidence type="ECO:0000313" key="1">
    <source>
        <dbReference type="EMBL" id="AXF96151.1"/>
    </source>
</evidence>
<organism evidence="1 2">
    <name type="scientific">Spiroplasma phoeniceum P40</name>
    <dbReference type="NCBI Taxonomy" id="1276259"/>
    <lineage>
        <taxon>Bacteria</taxon>
        <taxon>Bacillati</taxon>
        <taxon>Mycoplasmatota</taxon>
        <taxon>Mollicutes</taxon>
        <taxon>Entomoplasmatales</taxon>
        <taxon>Spiroplasmataceae</taxon>
        <taxon>Spiroplasma</taxon>
    </lineage>
</organism>
<dbReference type="RefSeq" id="WP_114564880.1">
    <property type="nucleotide sequence ID" value="NZ_CP031088.1"/>
</dbReference>
<keyword evidence="2" id="KW-1185">Reference proteome</keyword>
<dbReference type="AlphaFoldDB" id="A0A345DPL3"/>
<name>A0A345DPL3_9MOLU</name>
<dbReference type="EMBL" id="CP031088">
    <property type="protein sequence ID" value="AXF96151.1"/>
    <property type="molecule type" value="Genomic_DNA"/>
</dbReference>
<dbReference type="KEGG" id="sphh:SDAV_001184"/>
<evidence type="ECO:0000313" key="2">
    <source>
        <dbReference type="Proteomes" id="UP000253689"/>
    </source>
</evidence>
<reference evidence="2" key="1">
    <citation type="submission" date="2018-07" db="EMBL/GenBank/DDBJ databases">
        <title>Complete Genome Sequence of Spiroplasma phoeniceum.</title>
        <authorList>
            <person name="Davis R.E."/>
            <person name="Shao J.Y."/>
            <person name="Zhao Y."/>
            <person name="Silver A."/>
            <person name="Stump z."/>
            <person name="Gasparich G."/>
        </authorList>
    </citation>
    <scope>NUCLEOTIDE SEQUENCE [LARGE SCALE GENOMIC DNA]</scope>
    <source>
        <strain evidence="2">P40</strain>
    </source>
</reference>